<evidence type="ECO:0000256" key="3">
    <source>
        <dbReference type="ARBA" id="ARBA00022801"/>
    </source>
</evidence>
<dbReference type="PRINTS" id="PR00723">
    <property type="entry name" value="SUBTILISIN"/>
</dbReference>
<comment type="similarity">
    <text evidence="1 5">Belongs to the peptidase S8 family.</text>
</comment>
<feature type="compositionally biased region" description="Low complexity" evidence="6">
    <location>
        <begin position="312"/>
        <end position="337"/>
    </location>
</feature>
<dbReference type="Gene3D" id="3.40.50.200">
    <property type="entry name" value="Peptidase S8/S53 domain"/>
    <property type="match status" value="1"/>
</dbReference>
<feature type="region of interest" description="Disordered" evidence="6">
    <location>
        <begin position="312"/>
        <end position="346"/>
    </location>
</feature>
<feature type="active site" description="Charge relay system" evidence="5">
    <location>
        <position position="61"/>
    </location>
</feature>
<keyword evidence="7" id="KW-0812">Transmembrane</keyword>
<feature type="active site" description="Charge relay system" evidence="5">
    <location>
        <position position="249"/>
    </location>
</feature>
<dbReference type="SUPFAM" id="SSF52743">
    <property type="entry name" value="Subtilisin-like"/>
    <property type="match status" value="1"/>
</dbReference>
<keyword evidence="11" id="KW-1185">Reference proteome</keyword>
<dbReference type="RefSeq" id="WP_168076859.1">
    <property type="nucleotide sequence ID" value="NZ_BAAAQJ010000002.1"/>
</dbReference>
<dbReference type="InterPro" id="IPR000209">
    <property type="entry name" value="Peptidase_S8/S53_dom"/>
</dbReference>
<comment type="caution">
    <text evidence="10">The sequence shown here is derived from an EMBL/GenBank/DDBJ whole genome shotgun (WGS) entry which is preliminary data.</text>
</comment>
<feature type="domain" description="Peptidase S8/S53" evidence="9">
    <location>
        <begin position="52"/>
        <end position="297"/>
    </location>
</feature>
<dbReference type="AlphaFoldDB" id="A0A8J3LMI6"/>
<sequence length="379" mass="37544">MTRRTSRALAAVTVGAAAVMLAAPPAVADSIRDRQWHLAYLNVAAAHAQSQGDGVVVAVVDTGVNASHPDLAGNVLPGADVSASGGTNGQVDTDGHGTSMASLIAGHGHGNGDGVLGIAPRAKIYPVRDSANGRGHPADLGAGIEAAVRSGAKVISISQGGESDERLRAAIQTALAADAVVVASMGNKPDAKFPDFPAAYGTIVAVGATDQTGNVAPISMTGDPMVLSAPGVRIVSADKTGYNIADGTSDSTAIVAGAAALVRSKYPNLSAKEVVHRLTATATDKGPPGRDPQYGYGVLNLVAALTADVPPLASSATPSRPATSAAPTTGATNAAAPGKNKSDGSPSGTIVAVSAVVVLAAVGVAAWLLLRRRHQPPTS</sequence>
<keyword evidence="7" id="KW-1133">Transmembrane helix</keyword>
<evidence type="ECO:0000313" key="11">
    <source>
        <dbReference type="Proteomes" id="UP000653674"/>
    </source>
</evidence>
<organism evidence="10 11">
    <name type="scientific">Planosporangium flavigriseum</name>
    <dbReference type="NCBI Taxonomy" id="373681"/>
    <lineage>
        <taxon>Bacteria</taxon>
        <taxon>Bacillati</taxon>
        <taxon>Actinomycetota</taxon>
        <taxon>Actinomycetes</taxon>
        <taxon>Micromonosporales</taxon>
        <taxon>Micromonosporaceae</taxon>
        <taxon>Planosporangium</taxon>
    </lineage>
</organism>
<evidence type="ECO:0000256" key="1">
    <source>
        <dbReference type="ARBA" id="ARBA00011073"/>
    </source>
</evidence>
<dbReference type="EMBL" id="BONU01000008">
    <property type="protein sequence ID" value="GIG73243.1"/>
    <property type="molecule type" value="Genomic_DNA"/>
</dbReference>
<evidence type="ECO:0000256" key="2">
    <source>
        <dbReference type="ARBA" id="ARBA00022670"/>
    </source>
</evidence>
<proteinExistence type="inferred from homology"/>
<evidence type="ECO:0000259" key="9">
    <source>
        <dbReference type="Pfam" id="PF00082"/>
    </source>
</evidence>
<name>A0A8J3LMI6_9ACTN</name>
<feature type="chain" id="PRO_5035323365" evidence="8">
    <location>
        <begin position="29"/>
        <end position="379"/>
    </location>
</feature>
<dbReference type="InterPro" id="IPR036852">
    <property type="entry name" value="Peptidase_S8/S53_dom_sf"/>
</dbReference>
<dbReference type="GO" id="GO:0006508">
    <property type="term" value="P:proteolysis"/>
    <property type="evidence" value="ECO:0007669"/>
    <property type="project" value="UniProtKB-KW"/>
</dbReference>
<evidence type="ECO:0000256" key="6">
    <source>
        <dbReference type="SAM" id="MobiDB-lite"/>
    </source>
</evidence>
<evidence type="ECO:0000313" key="10">
    <source>
        <dbReference type="EMBL" id="GIG73243.1"/>
    </source>
</evidence>
<keyword evidence="8" id="KW-0732">Signal</keyword>
<dbReference type="Pfam" id="PF00082">
    <property type="entry name" value="Peptidase_S8"/>
    <property type="match status" value="1"/>
</dbReference>
<dbReference type="PROSITE" id="PS51892">
    <property type="entry name" value="SUBTILASE"/>
    <property type="match status" value="1"/>
</dbReference>
<reference evidence="10" key="1">
    <citation type="submission" date="2021-01" db="EMBL/GenBank/DDBJ databases">
        <title>Whole genome shotgun sequence of Planosporangium flavigriseum NBRC 105377.</title>
        <authorList>
            <person name="Komaki H."/>
            <person name="Tamura T."/>
        </authorList>
    </citation>
    <scope>NUCLEOTIDE SEQUENCE</scope>
    <source>
        <strain evidence="10">NBRC 105377</strain>
    </source>
</reference>
<evidence type="ECO:0000256" key="5">
    <source>
        <dbReference type="PROSITE-ProRule" id="PRU01240"/>
    </source>
</evidence>
<dbReference type="GO" id="GO:0004252">
    <property type="term" value="F:serine-type endopeptidase activity"/>
    <property type="evidence" value="ECO:0007669"/>
    <property type="project" value="UniProtKB-UniRule"/>
</dbReference>
<dbReference type="PANTHER" id="PTHR43806">
    <property type="entry name" value="PEPTIDASE S8"/>
    <property type="match status" value="1"/>
</dbReference>
<evidence type="ECO:0000256" key="4">
    <source>
        <dbReference type="ARBA" id="ARBA00022825"/>
    </source>
</evidence>
<keyword evidence="7" id="KW-0472">Membrane</keyword>
<dbReference type="InterPro" id="IPR050131">
    <property type="entry name" value="Peptidase_S8_subtilisin-like"/>
</dbReference>
<keyword evidence="3 5" id="KW-0378">Hydrolase</keyword>
<protein>
    <submittedName>
        <fullName evidence="10">Type VII secretion-associated serine protease</fullName>
    </submittedName>
</protein>
<feature type="transmembrane region" description="Helical" evidence="7">
    <location>
        <begin position="350"/>
        <end position="370"/>
    </location>
</feature>
<evidence type="ECO:0000256" key="8">
    <source>
        <dbReference type="SAM" id="SignalP"/>
    </source>
</evidence>
<keyword evidence="2 5" id="KW-0645">Protease</keyword>
<keyword evidence="4 5" id="KW-0720">Serine protease</keyword>
<dbReference type="PANTHER" id="PTHR43806:SF11">
    <property type="entry name" value="CEREVISIN-RELATED"/>
    <property type="match status" value="1"/>
</dbReference>
<gene>
    <name evidence="10" type="ORF">Pfl04_16470</name>
</gene>
<evidence type="ECO:0000256" key="7">
    <source>
        <dbReference type="SAM" id="Phobius"/>
    </source>
</evidence>
<accession>A0A8J3LMI6</accession>
<feature type="signal peptide" evidence="8">
    <location>
        <begin position="1"/>
        <end position="28"/>
    </location>
</feature>
<dbReference type="Proteomes" id="UP000653674">
    <property type="component" value="Unassembled WGS sequence"/>
</dbReference>
<dbReference type="PROSITE" id="PS00136">
    <property type="entry name" value="SUBTILASE_ASP"/>
    <property type="match status" value="1"/>
</dbReference>
<feature type="active site" description="Charge relay system" evidence="5">
    <location>
        <position position="96"/>
    </location>
</feature>
<dbReference type="InterPro" id="IPR015500">
    <property type="entry name" value="Peptidase_S8_subtilisin-rel"/>
</dbReference>
<dbReference type="InterPro" id="IPR023827">
    <property type="entry name" value="Peptidase_S8_Asp-AS"/>
</dbReference>